<keyword evidence="2" id="KW-0808">Transferase</keyword>
<evidence type="ECO:0000256" key="1">
    <source>
        <dbReference type="ARBA" id="ARBA00012486"/>
    </source>
</evidence>
<keyword evidence="5" id="KW-0067">ATP-binding</keyword>
<keyword evidence="4" id="KW-0833">Ubl conjugation pathway</keyword>
<reference evidence="7" key="1">
    <citation type="submission" date="2021-01" db="EMBL/GenBank/DDBJ databases">
        <authorList>
            <person name="Corre E."/>
            <person name="Pelletier E."/>
            <person name="Niang G."/>
            <person name="Scheremetjew M."/>
            <person name="Finn R."/>
            <person name="Kale V."/>
            <person name="Holt S."/>
            <person name="Cochrane G."/>
            <person name="Meng A."/>
            <person name="Brown T."/>
            <person name="Cohen L."/>
        </authorList>
    </citation>
    <scope>NUCLEOTIDE SEQUENCE</scope>
    <source>
        <strain evidence="7">CCMP1243</strain>
    </source>
</reference>
<evidence type="ECO:0000256" key="5">
    <source>
        <dbReference type="ARBA" id="ARBA00022840"/>
    </source>
</evidence>
<name>A0A7S2WUS3_9STRA</name>
<dbReference type="Gene3D" id="3.10.110.10">
    <property type="entry name" value="Ubiquitin Conjugating Enzyme"/>
    <property type="match status" value="1"/>
</dbReference>
<dbReference type="InterPro" id="IPR000608">
    <property type="entry name" value="UBC"/>
</dbReference>
<evidence type="ECO:0000256" key="2">
    <source>
        <dbReference type="ARBA" id="ARBA00022679"/>
    </source>
</evidence>
<dbReference type="EMBL" id="HBHJ01027217">
    <property type="protein sequence ID" value="CAD9707025.1"/>
    <property type="molecule type" value="Transcribed_RNA"/>
</dbReference>
<evidence type="ECO:0000313" key="7">
    <source>
        <dbReference type="EMBL" id="CAD9707025.1"/>
    </source>
</evidence>
<keyword evidence="3" id="KW-0547">Nucleotide-binding</keyword>
<sequence>MASNRRLTKELGDLGTEPVDGCDVGPADENMYNWKAMITGPAGTPYEEGLFEVDIVFPTEYPFKAPQVKFITSIYHPNIKTTTGEICADVIQNGWSPTLNVRYVLNSIKQMMEEPNAESPLEPTIAEQYSNDREAFDAAARAFTAEHAGI</sequence>
<dbReference type="PANTHER" id="PTHR24068">
    <property type="entry name" value="UBIQUITIN-CONJUGATING ENZYME E2"/>
    <property type="match status" value="1"/>
</dbReference>
<evidence type="ECO:0000256" key="3">
    <source>
        <dbReference type="ARBA" id="ARBA00022741"/>
    </source>
</evidence>
<dbReference type="EC" id="2.3.2.23" evidence="1"/>
<evidence type="ECO:0000256" key="4">
    <source>
        <dbReference type="ARBA" id="ARBA00022786"/>
    </source>
</evidence>
<dbReference type="PROSITE" id="PS50127">
    <property type="entry name" value="UBC_2"/>
    <property type="match status" value="1"/>
</dbReference>
<organism evidence="7">
    <name type="scientific">Rhizochromulina marina</name>
    <dbReference type="NCBI Taxonomy" id="1034831"/>
    <lineage>
        <taxon>Eukaryota</taxon>
        <taxon>Sar</taxon>
        <taxon>Stramenopiles</taxon>
        <taxon>Ochrophyta</taxon>
        <taxon>Dictyochophyceae</taxon>
        <taxon>Rhizochromulinales</taxon>
        <taxon>Rhizochromulina</taxon>
    </lineage>
</organism>
<gene>
    <name evidence="7" type="ORF">RMAR1173_LOCUS18016</name>
</gene>
<dbReference type="FunFam" id="3.10.110.10:FF:000060">
    <property type="entry name" value="Ubiquitin conjugating enzyme (UbcB)"/>
    <property type="match status" value="1"/>
</dbReference>
<dbReference type="GO" id="GO:0061631">
    <property type="term" value="F:ubiquitin conjugating enzyme activity"/>
    <property type="evidence" value="ECO:0007669"/>
    <property type="project" value="UniProtKB-EC"/>
</dbReference>
<dbReference type="InterPro" id="IPR016135">
    <property type="entry name" value="UBQ-conjugating_enzyme/RWD"/>
</dbReference>
<feature type="domain" description="UBC core" evidence="6">
    <location>
        <begin position="2"/>
        <end position="149"/>
    </location>
</feature>
<protein>
    <recommendedName>
        <fullName evidence="1">E2 ubiquitin-conjugating enzyme</fullName>
        <ecNumber evidence="1">2.3.2.23</ecNumber>
    </recommendedName>
</protein>
<dbReference type="SMART" id="SM00212">
    <property type="entry name" value="UBCc"/>
    <property type="match status" value="1"/>
</dbReference>
<dbReference type="AlphaFoldDB" id="A0A7S2WUS3"/>
<proteinExistence type="predicted"/>
<dbReference type="GO" id="GO:0005524">
    <property type="term" value="F:ATP binding"/>
    <property type="evidence" value="ECO:0007669"/>
    <property type="project" value="UniProtKB-KW"/>
</dbReference>
<dbReference type="Pfam" id="PF00179">
    <property type="entry name" value="UQ_con"/>
    <property type="match status" value="1"/>
</dbReference>
<evidence type="ECO:0000259" key="6">
    <source>
        <dbReference type="PROSITE" id="PS50127"/>
    </source>
</evidence>
<dbReference type="SUPFAM" id="SSF54495">
    <property type="entry name" value="UBC-like"/>
    <property type="match status" value="1"/>
</dbReference>
<accession>A0A7S2WUS3</accession>